<dbReference type="RefSeq" id="WP_345454479.1">
    <property type="nucleotide sequence ID" value="NZ_BAABKG010000001.1"/>
</dbReference>
<protein>
    <recommendedName>
        <fullName evidence="5">Flp pilus-assembly TadG-like N-terminal domain-containing protein</fullName>
    </recommendedName>
</protein>
<evidence type="ECO:0000313" key="3">
    <source>
        <dbReference type="EMBL" id="GAA5142671.1"/>
    </source>
</evidence>
<comment type="caution">
    <text evidence="3">The sequence shown here is derived from an EMBL/GenBank/DDBJ whole genome shotgun (WGS) entry which is preliminary data.</text>
</comment>
<evidence type="ECO:0000256" key="1">
    <source>
        <dbReference type="SAM" id="MobiDB-lite"/>
    </source>
</evidence>
<organism evidence="3 4">
    <name type="scientific">Nocardioides marinquilinus</name>
    <dbReference type="NCBI Taxonomy" id="1210400"/>
    <lineage>
        <taxon>Bacteria</taxon>
        <taxon>Bacillati</taxon>
        <taxon>Actinomycetota</taxon>
        <taxon>Actinomycetes</taxon>
        <taxon>Propionibacteriales</taxon>
        <taxon>Nocardioidaceae</taxon>
        <taxon>Nocardioides</taxon>
    </lineage>
</organism>
<dbReference type="EMBL" id="BAABKG010000001">
    <property type="protein sequence ID" value="GAA5142671.1"/>
    <property type="molecule type" value="Genomic_DNA"/>
</dbReference>
<evidence type="ECO:0008006" key="5">
    <source>
        <dbReference type="Google" id="ProtNLM"/>
    </source>
</evidence>
<keyword evidence="2" id="KW-1133">Transmembrane helix</keyword>
<proteinExistence type="predicted"/>
<evidence type="ECO:0000256" key="2">
    <source>
        <dbReference type="SAM" id="Phobius"/>
    </source>
</evidence>
<accession>A0ABP9PAP6</accession>
<evidence type="ECO:0000313" key="4">
    <source>
        <dbReference type="Proteomes" id="UP001500221"/>
    </source>
</evidence>
<sequence length="607" mass="65442">MTRHRPPRPDAVPARPADGAAAEPRDRGSAVLVVLATMTILAVFASVALNSTVRTMSFADRQQDWNQALSAAEAGVADYLARLNRDDMYWQTTDCTNQAMRRPMTTSNACSWNSTTKVGWLPVPGSARAQFHYDVDIATTYTNGTIALTSTGRVGEITRTVAVRLRRGGFGEFLYYTVYETIDPADENVYGLDNATAQEVCTRYDWPSLPASQRRNSGCSDINFVSGDVINGPLHSNDAILMLGSPRFKGTTSTSLPSCRAVGGVAPPVTSCYVRTSSASPIFERGISYRAEVELPTTIGDLRQYVTPGRVEASRLGCLYTGPTRIKFLPPSAGATPKMQVWSKATTAADLNPGCGTAGTASGRLGHSAGQVVDVPNEKLILVQDIPAGRKDPATNKDYTAGWCKTEGGIGDGIPRAGTSGTYPDYDVNLNLRETDCRYGTAFVQGTLRGRVTIATDNNVIVTGDTVYSSGENGTDALGLIAKNSVKIYHPVKCTRKENGECTQWANLTGTLQNVNLNAAILTLQHSFGVQTYYKGAKLGTLRVFGTIAQRFRGPVGTTSGGSSVTGYLKNYIYDTRLRYAPPPYFLDPVRSGWGQKTFGEVVPKYR</sequence>
<keyword evidence="2" id="KW-0472">Membrane</keyword>
<feature type="transmembrane region" description="Helical" evidence="2">
    <location>
        <begin position="30"/>
        <end position="49"/>
    </location>
</feature>
<keyword evidence="4" id="KW-1185">Reference proteome</keyword>
<dbReference type="Proteomes" id="UP001500221">
    <property type="component" value="Unassembled WGS sequence"/>
</dbReference>
<feature type="compositionally biased region" description="Low complexity" evidence="1">
    <location>
        <begin position="11"/>
        <end position="22"/>
    </location>
</feature>
<gene>
    <name evidence="3" type="ORF">GCM10023340_06520</name>
</gene>
<feature type="region of interest" description="Disordered" evidence="1">
    <location>
        <begin position="1"/>
        <end position="23"/>
    </location>
</feature>
<name>A0ABP9PAP6_9ACTN</name>
<reference evidence="4" key="1">
    <citation type="journal article" date="2019" name="Int. J. Syst. Evol. Microbiol.">
        <title>The Global Catalogue of Microorganisms (GCM) 10K type strain sequencing project: providing services to taxonomists for standard genome sequencing and annotation.</title>
        <authorList>
            <consortium name="The Broad Institute Genomics Platform"/>
            <consortium name="The Broad Institute Genome Sequencing Center for Infectious Disease"/>
            <person name="Wu L."/>
            <person name="Ma J."/>
        </authorList>
    </citation>
    <scope>NUCLEOTIDE SEQUENCE [LARGE SCALE GENOMIC DNA]</scope>
    <source>
        <strain evidence="4">JCM 18459</strain>
    </source>
</reference>
<keyword evidence="2" id="KW-0812">Transmembrane</keyword>